<gene>
    <name evidence="2" type="ORF">SCA03_66510</name>
</gene>
<sequence length="287" mass="28459">MHSHGTGERTPTTGRTSRRGGPKNASAALLCLICAGTALLTAGCADGREGYVAAGGAAASKDAGQGNQRPEDGVTLVPLPGKDDGAAAHDKPGRTDASGTADGPDSGSADDDGTAAYRKNGGGSGDGGADRDADSPGAPGGSGAAPSSGQDGAGPDTPDSPGGQTPGGSDGEDGDGGGEGGGPARPAVLEAGKIERAETDVRWCEKVTVRFRNTGGTAVTEGSVTFGTHIIGGLGVDWATRTSTRELPVPIEAGASRTKTWKLCVDAWRVPLGMHIETKDMKLTGWK</sequence>
<feature type="region of interest" description="Disordered" evidence="1">
    <location>
        <begin position="1"/>
        <end position="22"/>
    </location>
</feature>
<evidence type="ECO:0000313" key="2">
    <source>
        <dbReference type="EMBL" id="GEB54100.1"/>
    </source>
</evidence>
<feature type="compositionally biased region" description="Low complexity" evidence="1">
    <location>
        <begin position="96"/>
        <end position="107"/>
    </location>
</feature>
<dbReference type="Proteomes" id="UP000319210">
    <property type="component" value="Unassembled WGS sequence"/>
</dbReference>
<organism evidence="2 3">
    <name type="scientific">Streptomyces cacaoi</name>
    <dbReference type="NCBI Taxonomy" id="1898"/>
    <lineage>
        <taxon>Bacteria</taxon>
        <taxon>Bacillati</taxon>
        <taxon>Actinomycetota</taxon>
        <taxon>Actinomycetes</taxon>
        <taxon>Kitasatosporales</taxon>
        <taxon>Streptomycetaceae</taxon>
        <taxon>Streptomyces</taxon>
    </lineage>
</organism>
<accession>A0A4Y3REB2</accession>
<keyword evidence="3" id="KW-1185">Reference proteome</keyword>
<feature type="compositionally biased region" description="Low complexity" evidence="1">
    <location>
        <begin position="144"/>
        <end position="155"/>
    </location>
</feature>
<comment type="caution">
    <text evidence="2">The sequence shown here is derived from an EMBL/GenBank/DDBJ whole genome shotgun (WGS) entry which is preliminary data.</text>
</comment>
<feature type="compositionally biased region" description="Basic and acidic residues" evidence="1">
    <location>
        <begin position="81"/>
        <end position="94"/>
    </location>
</feature>
<dbReference type="AlphaFoldDB" id="A0A4Y3REB2"/>
<name>A0A4Y3REB2_STRCI</name>
<feature type="region of interest" description="Disordered" evidence="1">
    <location>
        <begin position="60"/>
        <end position="186"/>
    </location>
</feature>
<dbReference type="EMBL" id="BJMM01000082">
    <property type="protein sequence ID" value="GEB54100.1"/>
    <property type="molecule type" value="Genomic_DNA"/>
</dbReference>
<evidence type="ECO:0000256" key="1">
    <source>
        <dbReference type="SAM" id="MobiDB-lite"/>
    </source>
</evidence>
<reference evidence="2 3" key="1">
    <citation type="submission" date="2019-06" db="EMBL/GenBank/DDBJ databases">
        <title>Whole genome shotgun sequence of Streptomyces cacaoi subsp. cacaoi NBRC 12748.</title>
        <authorList>
            <person name="Hosoyama A."/>
            <person name="Uohara A."/>
            <person name="Ohji S."/>
            <person name="Ichikawa N."/>
        </authorList>
    </citation>
    <scope>NUCLEOTIDE SEQUENCE [LARGE SCALE GENOMIC DNA]</scope>
    <source>
        <strain evidence="2 3">NBRC 12748</strain>
    </source>
</reference>
<proteinExistence type="predicted"/>
<evidence type="ECO:0000313" key="3">
    <source>
        <dbReference type="Proteomes" id="UP000319210"/>
    </source>
</evidence>
<protein>
    <submittedName>
        <fullName evidence="2">Uncharacterized protein</fullName>
    </submittedName>
</protein>